<dbReference type="InterPro" id="IPR003615">
    <property type="entry name" value="HNH_nuc"/>
</dbReference>
<reference evidence="2 3" key="1">
    <citation type="submission" date="2021-05" db="EMBL/GenBank/DDBJ databases">
        <title>Roseococcus sp. XZZS9, whole genome shotgun sequencing project.</title>
        <authorList>
            <person name="Zhao G."/>
            <person name="Shen L."/>
        </authorList>
    </citation>
    <scope>NUCLEOTIDE SEQUENCE [LARGE SCALE GENOMIC DNA]</scope>
    <source>
        <strain evidence="2 3">XZZS9</strain>
    </source>
</reference>
<dbReference type="EMBL" id="JAHCDA010000001">
    <property type="protein sequence ID" value="MBS7810504.1"/>
    <property type="molecule type" value="Genomic_DNA"/>
</dbReference>
<proteinExistence type="predicted"/>
<evidence type="ECO:0000313" key="2">
    <source>
        <dbReference type="EMBL" id="MBS7810504.1"/>
    </source>
</evidence>
<dbReference type="Pfam" id="PF13392">
    <property type="entry name" value="HNH_3"/>
    <property type="match status" value="1"/>
</dbReference>
<dbReference type="Proteomes" id="UP000766336">
    <property type="component" value="Unassembled WGS sequence"/>
</dbReference>
<keyword evidence="2" id="KW-0540">Nuclease</keyword>
<dbReference type="GO" id="GO:0004519">
    <property type="term" value="F:endonuclease activity"/>
    <property type="evidence" value="ECO:0007669"/>
    <property type="project" value="UniProtKB-KW"/>
</dbReference>
<comment type="caution">
    <text evidence="2">The sequence shown here is derived from an EMBL/GenBank/DDBJ whole genome shotgun (WGS) entry which is preliminary data.</text>
</comment>
<protein>
    <submittedName>
        <fullName evidence="2">HNH endonuclease</fullName>
    </submittedName>
</protein>
<sequence length="125" mass="13805">MSAAHNAARRPRRISPERLPENLRLNLRIGADAPAGLVGPCWHWIGRLNRNGYGRAWHKGREPVAHRAVYEELVGPIAPGLVLDHRCRTRCCCNPAHLEAVTARTNTHRGEAVLFGARRPIGATA</sequence>
<dbReference type="SUPFAM" id="SSF54060">
    <property type="entry name" value="His-Me finger endonucleases"/>
    <property type="match status" value="1"/>
</dbReference>
<keyword evidence="2" id="KW-0378">Hydrolase</keyword>
<dbReference type="RefSeq" id="WP_213669117.1">
    <property type="nucleotide sequence ID" value="NZ_JAHCDA010000001.1"/>
</dbReference>
<keyword evidence="3" id="KW-1185">Reference proteome</keyword>
<organism evidence="2 3">
    <name type="scientific">Roseococcus pinisoli</name>
    <dbReference type="NCBI Taxonomy" id="2835040"/>
    <lineage>
        <taxon>Bacteria</taxon>
        <taxon>Pseudomonadati</taxon>
        <taxon>Pseudomonadota</taxon>
        <taxon>Alphaproteobacteria</taxon>
        <taxon>Acetobacterales</taxon>
        <taxon>Roseomonadaceae</taxon>
        <taxon>Roseococcus</taxon>
    </lineage>
</organism>
<keyword evidence="2" id="KW-0255">Endonuclease</keyword>
<evidence type="ECO:0000259" key="1">
    <source>
        <dbReference type="Pfam" id="PF13392"/>
    </source>
</evidence>
<gene>
    <name evidence="2" type="ORF">KHU32_06120</name>
</gene>
<evidence type="ECO:0000313" key="3">
    <source>
        <dbReference type="Proteomes" id="UP000766336"/>
    </source>
</evidence>
<accession>A0ABS5QAE6</accession>
<dbReference type="InterPro" id="IPR044925">
    <property type="entry name" value="His-Me_finger_sf"/>
</dbReference>
<feature type="domain" description="HNH nuclease" evidence="1">
    <location>
        <begin position="65"/>
        <end position="107"/>
    </location>
</feature>
<name>A0ABS5QAE6_9PROT</name>